<evidence type="ECO:0000313" key="1">
    <source>
        <dbReference type="EMBL" id="BEG98862.1"/>
    </source>
</evidence>
<keyword evidence="2" id="KW-1185">Reference proteome</keyword>
<evidence type="ECO:0000313" key="2">
    <source>
        <dbReference type="Proteomes" id="UP001496674"/>
    </source>
</evidence>
<reference evidence="1 2" key="1">
    <citation type="submission" date="2023-04" db="EMBL/GenBank/DDBJ databases">
        <title>Draft genome sequence of acteroides sedimenti strain YN3PY1.</title>
        <authorList>
            <person name="Yoshida N."/>
        </authorList>
    </citation>
    <scope>NUCLEOTIDE SEQUENCE [LARGE SCALE GENOMIC DNA]</scope>
    <source>
        <strain evidence="1 2">YN3PY1</strain>
    </source>
</reference>
<accession>A0ABN6Z2R9</accession>
<protein>
    <submittedName>
        <fullName evidence="1">Uncharacterized protein</fullName>
    </submittedName>
</protein>
<proteinExistence type="predicted"/>
<dbReference type="RefSeq" id="WP_353334068.1">
    <property type="nucleotide sequence ID" value="NZ_AP028055.1"/>
</dbReference>
<sequence length="53" mass="6044">MKKIQTESAKTDENVKGIFKKMVMDKREMHAYIQANGTLKGFKGNNVKFAKPL</sequence>
<gene>
    <name evidence="1" type="ORF">BSYN_11270</name>
</gene>
<dbReference type="EMBL" id="AP028055">
    <property type="protein sequence ID" value="BEG98862.1"/>
    <property type="molecule type" value="Genomic_DNA"/>
</dbReference>
<dbReference type="Proteomes" id="UP001496674">
    <property type="component" value="Chromosome"/>
</dbReference>
<name>A0ABN6Z2R9_9BACE</name>
<organism evidence="1 2">
    <name type="scientific">Bacteroides sedimenti</name>
    <dbReference type="NCBI Taxonomy" id="2136147"/>
    <lineage>
        <taxon>Bacteria</taxon>
        <taxon>Pseudomonadati</taxon>
        <taxon>Bacteroidota</taxon>
        <taxon>Bacteroidia</taxon>
        <taxon>Bacteroidales</taxon>
        <taxon>Bacteroidaceae</taxon>
        <taxon>Bacteroides</taxon>
    </lineage>
</organism>